<evidence type="ECO:0000313" key="2">
    <source>
        <dbReference type="Proteomes" id="UP000321089"/>
    </source>
</evidence>
<dbReference type="RefSeq" id="WP_146869374.1">
    <property type="nucleotide sequence ID" value="NZ_BKBC01000111.1"/>
</dbReference>
<dbReference type="EMBL" id="BKBC01000111">
    <property type="protein sequence ID" value="GEQ23410.1"/>
    <property type="molecule type" value="Genomic_DNA"/>
</dbReference>
<organism evidence="1 2">
    <name type="scientific">Clostridium butyricum</name>
    <dbReference type="NCBI Taxonomy" id="1492"/>
    <lineage>
        <taxon>Bacteria</taxon>
        <taxon>Bacillati</taxon>
        <taxon>Bacillota</taxon>
        <taxon>Clostridia</taxon>
        <taxon>Eubacteriales</taxon>
        <taxon>Clostridiaceae</taxon>
        <taxon>Clostridium</taxon>
    </lineage>
</organism>
<comment type="caution">
    <text evidence="1">The sequence shown here is derived from an EMBL/GenBank/DDBJ whole genome shotgun (WGS) entry which is preliminary data.</text>
</comment>
<accession>A0A512TSZ9</accession>
<evidence type="ECO:0000313" key="1">
    <source>
        <dbReference type="EMBL" id="GEQ23410.1"/>
    </source>
</evidence>
<gene>
    <name evidence="1" type="ORF">CBU02nite_39160</name>
</gene>
<proteinExistence type="predicted"/>
<dbReference type="Proteomes" id="UP000321089">
    <property type="component" value="Unassembled WGS sequence"/>
</dbReference>
<sequence length="109" mass="13171">MFNKKTAIRDKQWLIRGRFNLDNVNYIIEGKVYAVSAAQADYYACLEIRRMLNKHRFITLNLYECRTLSSSYNYIRKMPMGINLWEINIINQSESYVFINSTYEQYNRF</sequence>
<dbReference type="AlphaFoldDB" id="A0A512TSZ9"/>
<reference evidence="1 2" key="1">
    <citation type="submission" date="2019-07" db="EMBL/GenBank/DDBJ databases">
        <title>Whole genome shotgun sequence of Clostridium butyricum NBRC 3858.</title>
        <authorList>
            <person name="Hosoyama A."/>
            <person name="Uohara A."/>
            <person name="Ohji S."/>
            <person name="Ichikawa N."/>
        </authorList>
    </citation>
    <scope>NUCLEOTIDE SEQUENCE [LARGE SCALE GENOMIC DNA]</scope>
    <source>
        <strain evidence="1 2">NBRC 3858</strain>
    </source>
</reference>
<protein>
    <submittedName>
        <fullName evidence="1">Uncharacterized protein</fullName>
    </submittedName>
</protein>
<name>A0A512TSZ9_CLOBU</name>